<keyword evidence="1 2" id="KW-0238">DNA-binding</keyword>
<dbReference type="Pfam" id="PF00440">
    <property type="entry name" value="TetR_N"/>
    <property type="match status" value="1"/>
</dbReference>
<dbReference type="Proteomes" id="UP000539787">
    <property type="component" value="Unassembled WGS sequence"/>
</dbReference>
<dbReference type="PANTHER" id="PTHR30055">
    <property type="entry name" value="HTH-TYPE TRANSCRIPTIONAL REGULATOR RUTR"/>
    <property type="match status" value="1"/>
</dbReference>
<keyword evidence="7" id="KW-1185">Reference proteome</keyword>
<dbReference type="AlphaFoldDB" id="A0A7Z0RJY0"/>
<dbReference type="GO" id="GO:0003700">
    <property type="term" value="F:DNA-binding transcription factor activity"/>
    <property type="evidence" value="ECO:0007669"/>
    <property type="project" value="TreeGrafter"/>
</dbReference>
<proteinExistence type="predicted"/>
<reference evidence="6 7" key="1">
    <citation type="submission" date="2020-07" db="EMBL/GenBank/DDBJ databases">
        <authorList>
            <person name="Sun Q."/>
        </authorList>
    </citation>
    <scope>NUCLEOTIDE SEQUENCE [LARGE SCALE GENOMIC DNA]</scope>
    <source>
        <strain evidence="5 6">WYCCWR 11290</strain>
        <strain evidence="4 7">WYCCWR 11317</strain>
    </source>
</reference>
<name>A0A7Z0RJY0_9HYPH</name>
<feature type="DNA-binding region" description="H-T-H motif" evidence="2">
    <location>
        <begin position="27"/>
        <end position="46"/>
    </location>
</feature>
<accession>A0A7Z0RJY0</accession>
<dbReference type="EMBL" id="JACCPJ010000001">
    <property type="protein sequence ID" value="NZD60956.1"/>
    <property type="molecule type" value="Genomic_DNA"/>
</dbReference>
<dbReference type="InterPro" id="IPR001647">
    <property type="entry name" value="HTH_TetR"/>
</dbReference>
<dbReference type="PANTHER" id="PTHR30055:SF223">
    <property type="entry name" value="HTH-TYPE TRANSCRIPTIONAL REGULATOR UIDR"/>
    <property type="match status" value="1"/>
</dbReference>
<evidence type="ECO:0000256" key="1">
    <source>
        <dbReference type="ARBA" id="ARBA00023125"/>
    </source>
</evidence>
<evidence type="ECO:0000313" key="5">
    <source>
        <dbReference type="EMBL" id="NZD60956.1"/>
    </source>
</evidence>
<evidence type="ECO:0000256" key="2">
    <source>
        <dbReference type="PROSITE-ProRule" id="PRU00335"/>
    </source>
</evidence>
<dbReference type="PROSITE" id="PS50977">
    <property type="entry name" value="HTH_TETR_2"/>
    <property type="match status" value="1"/>
</dbReference>
<feature type="domain" description="HTH tetR-type" evidence="3">
    <location>
        <begin position="4"/>
        <end position="64"/>
    </location>
</feature>
<dbReference type="PRINTS" id="PR00455">
    <property type="entry name" value="HTHTETR"/>
</dbReference>
<evidence type="ECO:0000313" key="7">
    <source>
        <dbReference type="Proteomes" id="UP000539787"/>
    </source>
</evidence>
<gene>
    <name evidence="5" type="ORF">HX900_07470</name>
    <name evidence="4" type="ORF">HX902_10360</name>
</gene>
<dbReference type="InterPro" id="IPR050109">
    <property type="entry name" value="HTH-type_TetR-like_transc_reg"/>
</dbReference>
<protein>
    <submittedName>
        <fullName evidence="5">TetR/AcrR family transcriptional regulator</fullName>
    </submittedName>
</protein>
<evidence type="ECO:0000313" key="6">
    <source>
        <dbReference type="Proteomes" id="UP000532162"/>
    </source>
</evidence>
<dbReference type="SUPFAM" id="SSF46689">
    <property type="entry name" value="Homeodomain-like"/>
    <property type="match status" value="1"/>
</dbReference>
<dbReference type="EMBL" id="JACGBJ010000005">
    <property type="protein sequence ID" value="MBA5802044.1"/>
    <property type="molecule type" value="Genomic_DNA"/>
</dbReference>
<organism evidence="5 6">
    <name type="scientific">Rhizobium changzhiense</name>
    <dbReference type="NCBI Taxonomy" id="2692317"/>
    <lineage>
        <taxon>Bacteria</taxon>
        <taxon>Pseudomonadati</taxon>
        <taxon>Pseudomonadota</taxon>
        <taxon>Alphaproteobacteria</taxon>
        <taxon>Hyphomicrobiales</taxon>
        <taxon>Rhizobiaceae</taxon>
        <taxon>Rhizobium/Agrobacterium group</taxon>
        <taxon>Rhizobium</taxon>
    </lineage>
</organism>
<dbReference type="Proteomes" id="UP000532162">
    <property type="component" value="Unassembled WGS sequence"/>
</dbReference>
<evidence type="ECO:0000313" key="4">
    <source>
        <dbReference type="EMBL" id="MBA5802044.1"/>
    </source>
</evidence>
<dbReference type="InterPro" id="IPR009057">
    <property type="entry name" value="Homeodomain-like_sf"/>
</dbReference>
<sequence length="190" mass="20380">MQKQLRREQLLDVALSIVRERGADELTLGNLALRAGVSRPVAYEHFTTRAGLLIALYQRLEDSYVRTLKDALAAAPRDLEAIAAVMSASYFNCLADLGPEALAISAALQGSGEMAKQQQRMMDEYVAIMGAALRPFIAPPGESLRILCVGLLGAAEAIARDVQASRTSQAAAVQALTSLIAKGVGDRRQR</sequence>
<dbReference type="Gene3D" id="1.10.357.10">
    <property type="entry name" value="Tetracycline Repressor, domain 2"/>
    <property type="match status" value="1"/>
</dbReference>
<comment type="caution">
    <text evidence="5">The sequence shown here is derived from an EMBL/GenBank/DDBJ whole genome shotgun (WGS) entry which is preliminary data.</text>
</comment>
<evidence type="ECO:0000259" key="3">
    <source>
        <dbReference type="PROSITE" id="PS50977"/>
    </source>
</evidence>
<dbReference type="GO" id="GO:0000976">
    <property type="term" value="F:transcription cis-regulatory region binding"/>
    <property type="evidence" value="ECO:0007669"/>
    <property type="project" value="TreeGrafter"/>
</dbReference>